<dbReference type="AlphaFoldDB" id="A2GDM7"/>
<evidence type="ECO:0000313" key="2">
    <source>
        <dbReference type="EMBL" id="EAX84739.1"/>
    </source>
</evidence>
<dbReference type="InParanoid" id="A2GDM7"/>
<dbReference type="EMBL" id="DS115225">
    <property type="protein sequence ID" value="EAX84739.1"/>
    <property type="molecule type" value="Genomic_DNA"/>
</dbReference>
<name>A2GDM7_TRIV3</name>
<feature type="region of interest" description="Disordered" evidence="1">
    <location>
        <begin position="213"/>
        <end position="232"/>
    </location>
</feature>
<dbReference type="VEuPathDB" id="TrichDB:TVAG_014510"/>
<organism evidence="2 3">
    <name type="scientific">Trichomonas vaginalis (strain ATCC PRA-98 / G3)</name>
    <dbReference type="NCBI Taxonomy" id="412133"/>
    <lineage>
        <taxon>Eukaryota</taxon>
        <taxon>Metamonada</taxon>
        <taxon>Parabasalia</taxon>
        <taxon>Trichomonadida</taxon>
        <taxon>Trichomonadidae</taxon>
        <taxon>Trichomonas</taxon>
    </lineage>
</organism>
<sequence>MSSLFTMSKYFAIEEFLSEFLCSDNLIFLKFFEHARVGSILTHEIQVNPNNCEVYLNLLYKLADNPHVSSRFFIPLYSRQFAMTLISIGRTSKSANVSALAFEFVAMKLIENKYPKEARDSVRGQLVAICRFITSKSTQKFDCSLRCAIDLLISIIHTKNSIEQEIFIEEEEEIYEEDKEFIIEPSPISRPRPNIPPLPRKSVQIMQNCPLSPDRKGTHSGPLNPNISQTNTSFYTSKTKTAKTSKINFNTLPKEEANPDFNSVLFSKSCPVFSGLYTIEEDQEIIGSPLESNLLPSVTSSEKFRRLSDTDPTVEAARALLRAFFSNPNCTFLHSAVFDLLSEIVASTDLFAVIIVSFDFKKFAIEALSKNPMAPYIGYIHEIIRLIQGDGELIDIAFVIDDEWDTKEEFYVLQKDLHEVPEFTGILQIESPRIW</sequence>
<keyword evidence="3" id="KW-1185">Reference proteome</keyword>
<dbReference type="KEGG" id="tva:4742374"/>
<feature type="compositionally biased region" description="Polar residues" evidence="1">
    <location>
        <begin position="221"/>
        <end position="232"/>
    </location>
</feature>
<accession>A2GDM7</accession>
<gene>
    <name evidence="2" type="ORF">TVAG_014510</name>
</gene>
<proteinExistence type="predicted"/>
<evidence type="ECO:0000313" key="3">
    <source>
        <dbReference type="Proteomes" id="UP000001542"/>
    </source>
</evidence>
<dbReference type="RefSeq" id="XP_001297669.1">
    <property type="nucleotide sequence ID" value="XM_001297668.1"/>
</dbReference>
<dbReference type="VEuPathDB" id="TrichDB:TVAGG3_0727840"/>
<reference evidence="2" key="2">
    <citation type="journal article" date="2007" name="Science">
        <title>Draft genome sequence of the sexually transmitted pathogen Trichomonas vaginalis.</title>
        <authorList>
            <person name="Carlton J.M."/>
            <person name="Hirt R.P."/>
            <person name="Silva J.C."/>
            <person name="Delcher A.L."/>
            <person name="Schatz M."/>
            <person name="Zhao Q."/>
            <person name="Wortman J.R."/>
            <person name="Bidwell S.L."/>
            <person name="Alsmark U.C.M."/>
            <person name="Besteiro S."/>
            <person name="Sicheritz-Ponten T."/>
            <person name="Noel C.J."/>
            <person name="Dacks J.B."/>
            <person name="Foster P.G."/>
            <person name="Simillion C."/>
            <person name="Van de Peer Y."/>
            <person name="Miranda-Saavedra D."/>
            <person name="Barton G.J."/>
            <person name="Westrop G.D."/>
            <person name="Mueller S."/>
            <person name="Dessi D."/>
            <person name="Fiori P.L."/>
            <person name="Ren Q."/>
            <person name="Paulsen I."/>
            <person name="Zhang H."/>
            <person name="Bastida-Corcuera F.D."/>
            <person name="Simoes-Barbosa A."/>
            <person name="Brown M.T."/>
            <person name="Hayes R.D."/>
            <person name="Mukherjee M."/>
            <person name="Okumura C.Y."/>
            <person name="Schneider R."/>
            <person name="Smith A.J."/>
            <person name="Vanacova S."/>
            <person name="Villalvazo M."/>
            <person name="Haas B.J."/>
            <person name="Pertea M."/>
            <person name="Feldblyum T.V."/>
            <person name="Utterback T.R."/>
            <person name="Shu C.L."/>
            <person name="Osoegawa K."/>
            <person name="de Jong P.J."/>
            <person name="Hrdy I."/>
            <person name="Horvathova L."/>
            <person name="Zubacova Z."/>
            <person name="Dolezal P."/>
            <person name="Malik S.B."/>
            <person name="Logsdon J.M. Jr."/>
            <person name="Henze K."/>
            <person name="Gupta A."/>
            <person name="Wang C.C."/>
            <person name="Dunne R.L."/>
            <person name="Upcroft J.A."/>
            <person name="Upcroft P."/>
            <person name="White O."/>
            <person name="Salzberg S.L."/>
            <person name="Tang P."/>
            <person name="Chiu C.-H."/>
            <person name="Lee Y.-S."/>
            <person name="Embley T.M."/>
            <person name="Coombs G.H."/>
            <person name="Mottram J.C."/>
            <person name="Tachezy J."/>
            <person name="Fraser-Liggett C.M."/>
            <person name="Johnson P.J."/>
        </authorList>
    </citation>
    <scope>NUCLEOTIDE SEQUENCE [LARGE SCALE GENOMIC DNA]</scope>
    <source>
        <strain evidence="2">G3</strain>
    </source>
</reference>
<reference evidence="2" key="1">
    <citation type="submission" date="2006-10" db="EMBL/GenBank/DDBJ databases">
        <authorList>
            <person name="Amadeo P."/>
            <person name="Zhao Q."/>
            <person name="Wortman J."/>
            <person name="Fraser-Liggett C."/>
            <person name="Carlton J."/>
        </authorList>
    </citation>
    <scope>NUCLEOTIDE SEQUENCE</scope>
    <source>
        <strain evidence="2">G3</strain>
    </source>
</reference>
<evidence type="ECO:0000256" key="1">
    <source>
        <dbReference type="SAM" id="MobiDB-lite"/>
    </source>
</evidence>
<dbReference type="Proteomes" id="UP000001542">
    <property type="component" value="Unassembled WGS sequence"/>
</dbReference>
<protein>
    <submittedName>
        <fullName evidence="2">Uncharacterized protein</fullName>
    </submittedName>
</protein>